<protein>
    <submittedName>
        <fullName evidence="1">Uncharacterized protein</fullName>
    </submittedName>
</protein>
<dbReference type="EMBL" id="CM039435">
    <property type="protein sequence ID" value="KAI4318117.1"/>
    <property type="molecule type" value="Genomic_DNA"/>
</dbReference>
<organism evidence="1 2">
    <name type="scientific">Bauhinia variegata</name>
    <name type="common">Purple orchid tree</name>
    <name type="synonym">Phanera variegata</name>
    <dbReference type="NCBI Taxonomy" id="167791"/>
    <lineage>
        <taxon>Eukaryota</taxon>
        <taxon>Viridiplantae</taxon>
        <taxon>Streptophyta</taxon>
        <taxon>Embryophyta</taxon>
        <taxon>Tracheophyta</taxon>
        <taxon>Spermatophyta</taxon>
        <taxon>Magnoliopsida</taxon>
        <taxon>eudicotyledons</taxon>
        <taxon>Gunneridae</taxon>
        <taxon>Pentapetalae</taxon>
        <taxon>rosids</taxon>
        <taxon>fabids</taxon>
        <taxon>Fabales</taxon>
        <taxon>Fabaceae</taxon>
        <taxon>Cercidoideae</taxon>
        <taxon>Cercideae</taxon>
        <taxon>Bauhiniinae</taxon>
        <taxon>Bauhinia</taxon>
    </lineage>
</organism>
<dbReference type="Proteomes" id="UP000828941">
    <property type="component" value="Chromosome 10"/>
</dbReference>
<sequence length="260" mass="29511">MLFSCYRGYLCGICGSCSSAHIKLKKLTREVSEQEISQHLFELALEFEKARELLSGDTDWRRNGNDALEGAISRILDVVEDVEEVADLFLDSGQSISIKRRSEISSKMRLFPHKDPSAGKVLAFALSQMSRVIELFTGPSFQDMLKNFSDQVRNHLEKLLWHMQITLAIGRSDFNPLVQFIKESDGWVNIEFDLGGEESSLTSTDELDVWENVEFEDSSLTSTDELDVWENMEFDLDEDSEITSLTGSEGEITEFLDIEV</sequence>
<evidence type="ECO:0000313" key="2">
    <source>
        <dbReference type="Proteomes" id="UP000828941"/>
    </source>
</evidence>
<accession>A0ACB9M224</accession>
<keyword evidence="2" id="KW-1185">Reference proteome</keyword>
<reference evidence="1 2" key="1">
    <citation type="journal article" date="2022" name="DNA Res.">
        <title>Chromosomal-level genome assembly of the orchid tree Bauhinia variegata (Leguminosae; Cercidoideae) supports the allotetraploid origin hypothesis of Bauhinia.</title>
        <authorList>
            <person name="Zhong Y."/>
            <person name="Chen Y."/>
            <person name="Zheng D."/>
            <person name="Pang J."/>
            <person name="Liu Y."/>
            <person name="Luo S."/>
            <person name="Meng S."/>
            <person name="Qian L."/>
            <person name="Wei D."/>
            <person name="Dai S."/>
            <person name="Zhou R."/>
        </authorList>
    </citation>
    <scope>NUCLEOTIDE SEQUENCE [LARGE SCALE GENOMIC DNA]</scope>
    <source>
        <strain evidence="1">BV-YZ2020</strain>
    </source>
</reference>
<proteinExistence type="predicted"/>
<gene>
    <name evidence="1" type="ORF">L6164_025926</name>
</gene>
<evidence type="ECO:0000313" key="1">
    <source>
        <dbReference type="EMBL" id="KAI4318117.1"/>
    </source>
</evidence>
<name>A0ACB9M224_BAUVA</name>
<comment type="caution">
    <text evidence="1">The sequence shown here is derived from an EMBL/GenBank/DDBJ whole genome shotgun (WGS) entry which is preliminary data.</text>
</comment>